<feature type="compositionally biased region" description="Polar residues" evidence="2">
    <location>
        <begin position="635"/>
        <end position="655"/>
    </location>
</feature>
<evidence type="ECO:0000256" key="1">
    <source>
        <dbReference type="SAM" id="Coils"/>
    </source>
</evidence>
<dbReference type="EMBL" id="VXOY01000014">
    <property type="protein sequence ID" value="MYE38223.1"/>
    <property type="molecule type" value="Genomic_DNA"/>
</dbReference>
<sequence length="655" mass="75105">MKSEVEDGYGFKKPQWSKYDKWWEIYKNEKQAYESGDFKILEFGVFSVVQSLMAILSQDPFDFHLIPTAREDIASTDTLEKTLKYDFFKIQRNLIEEQNIFSTLFYSSSDTVLYQYNKVRSRTKTQRDYFAPQPFVVNQRTFLHNKNAIRGQGLPTGEGAYQYAGFPTVTTRRQMEKYRGYYTFNKEAFEQTYDNLYKQTIIGDIIKGDASTTSDPSKVAGAEAFRNNNRVAGPNDPIYLMHWFTFFEEQPTLTIFLGDTSNIVRHERLDFEELPLITRSLFPVTNARSFISIPYLTIDKQQGQQIVFNLALENEVKKGQGLYAIDDTRFDDYQALLSDEGGFIPLSGPVDGAIERIPQGTADSATDFVLSSLQSSEQRATGITSQQRGALEGSVRSASEIQATGTSADERALTIRRRWQEDAREFILQCIRIYDNLTPSQLRGKIIKTGDLYDEEFIDLSTRSLARIADVDVIIQDRLVEEQERIRELPYLDRLINQALSFEGTDRRELLKISARRMGIDNDDVELIYPKTAAERLAQMENNRLNRNNEVPIDETQDHRTHIRIHEQAEANRFTKQHIQRHQLALVLEERRQRLDQLRAQREGQLQQGQGAAVQAQQGQNLNNVLASRGEPGRLNQNQSQLASGEVVNSGNANI</sequence>
<organism evidence="3 4">
    <name type="scientific">Candidatus Spechtbacteria bacterium SB0662_bin_43</name>
    <dbReference type="NCBI Taxonomy" id="2604897"/>
    <lineage>
        <taxon>Bacteria</taxon>
        <taxon>Candidatus Spechtiibacteriota</taxon>
    </lineage>
</organism>
<accession>A0A845DLM2</accession>
<feature type="coiled-coil region" evidence="1">
    <location>
        <begin position="581"/>
        <end position="608"/>
    </location>
</feature>
<evidence type="ECO:0000256" key="2">
    <source>
        <dbReference type="SAM" id="MobiDB-lite"/>
    </source>
</evidence>
<dbReference type="Proteomes" id="UP000449092">
    <property type="component" value="Unassembled WGS sequence"/>
</dbReference>
<evidence type="ECO:0000313" key="4">
    <source>
        <dbReference type="Proteomes" id="UP000449092"/>
    </source>
</evidence>
<gene>
    <name evidence="3" type="ORF">F4X82_01735</name>
</gene>
<evidence type="ECO:0000313" key="3">
    <source>
        <dbReference type="EMBL" id="MYE38223.1"/>
    </source>
</evidence>
<comment type="caution">
    <text evidence="3">The sequence shown here is derived from an EMBL/GenBank/DDBJ whole genome shotgun (WGS) entry which is preliminary data.</text>
</comment>
<reference evidence="3 4" key="1">
    <citation type="submission" date="2019-09" db="EMBL/GenBank/DDBJ databases">
        <title>Characterisation of the sponge microbiome using genome-centric metagenomics.</title>
        <authorList>
            <person name="Engelberts J.P."/>
            <person name="Robbins S.J."/>
            <person name="De Goeij J.M."/>
            <person name="Aranda M."/>
            <person name="Bell S.C."/>
            <person name="Webster N.S."/>
        </authorList>
    </citation>
    <scope>NUCLEOTIDE SEQUENCE [LARGE SCALE GENOMIC DNA]</scope>
    <source>
        <strain evidence="3">SB0662_bin_43</strain>
    </source>
</reference>
<protein>
    <submittedName>
        <fullName evidence="3">DUF2076 domain-containing protein</fullName>
    </submittedName>
</protein>
<proteinExistence type="predicted"/>
<dbReference type="AlphaFoldDB" id="A0A845DLM2"/>
<keyword evidence="1" id="KW-0175">Coiled coil</keyword>
<name>A0A845DLM2_9BACT</name>
<feature type="region of interest" description="Disordered" evidence="2">
    <location>
        <begin position="380"/>
        <end position="403"/>
    </location>
</feature>
<feature type="region of interest" description="Disordered" evidence="2">
    <location>
        <begin position="626"/>
        <end position="655"/>
    </location>
</feature>